<accession>A0A934U4M2</accession>
<keyword evidence="3" id="KW-1185">Reference proteome</keyword>
<dbReference type="Proteomes" id="UP000655868">
    <property type="component" value="Unassembled WGS sequence"/>
</dbReference>
<evidence type="ECO:0000259" key="1">
    <source>
        <dbReference type="PROSITE" id="PS51674"/>
    </source>
</evidence>
<dbReference type="EMBL" id="JAEMNV010000004">
    <property type="protein sequence ID" value="MBJ8339948.1"/>
    <property type="molecule type" value="Genomic_DNA"/>
</dbReference>
<name>A0A934U4M2_9NOCA</name>
<dbReference type="AlphaFoldDB" id="A0A934U4M2"/>
<reference evidence="2" key="1">
    <citation type="submission" date="2020-12" db="EMBL/GenBank/DDBJ databases">
        <title>Antrihabitans popcorni sp. nov. and Antrihabitans auranticaus sp. nov., isolated from a larva cave.</title>
        <authorList>
            <person name="Lee S.D."/>
            <person name="Kim I.S."/>
        </authorList>
    </citation>
    <scope>NUCLEOTIDE SEQUENCE</scope>
    <source>
        <strain evidence="2">YC3-6</strain>
    </source>
</reference>
<dbReference type="RefSeq" id="WP_199704720.1">
    <property type="nucleotide sequence ID" value="NZ_JAEMNV010000004.1"/>
</dbReference>
<dbReference type="Pfam" id="PF02467">
    <property type="entry name" value="Whib"/>
    <property type="match status" value="1"/>
</dbReference>
<protein>
    <submittedName>
        <fullName evidence="2">WhiB family transcriptional regulator</fullName>
    </submittedName>
</protein>
<sequence length="84" mass="9233">MTEVLDIRTLADLLPISDAPDWLRAACRGDTNPEAWFPFPTQDYGYALSVCANCPIMLQCGEFGRATGQSGVWGGRNLDRGRVQ</sequence>
<dbReference type="InterPro" id="IPR034768">
    <property type="entry name" value="4FE4S_WBL"/>
</dbReference>
<gene>
    <name evidence="2" type="ORF">JGU71_13710</name>
</gene>
<evidence type="ECO:0000313" key="3">
    <source>
        <dbReference type="Proteomes" id="UP000655868"/>
    </source>
</evidence>
<comment type="caution">
    <text evidence="2">The sequence shown here is derived from an EMBL/GenBank/DDBJ whole genome shotgun (WGS) entry which is preliminary data.</text>
</comment>
<evidence type="ECO:0000313" key="2">
    <source>
        <dbReference type="EMBL" id="MBJ8339948.1"/>
    </source>
</evidence>
<proteinExistence type="predicted"/>
<organism evidence="2 3">
    <name type="scientific">Antrihabitans stalagmiti</name>
    <dbReference type="NCBI Taxonomy" id="2799499"/>
    <lineage>
        <taxon>Bacteria</taxon>
        <taxon>Bacillati</taxon>
        <taxon>Actinomycetota</taxon>
        <taxon>Actinomycetes</taxon>
        <taxon>Mycobacteriales</taxon>
        <taxon>Nocardiaceae</taxon>
        <taxon>Antrihabitans</taxon>
    </lineage>
</organism>
<feature type="domain" description="4Fe-4S Wbl-type" evidence="1">
    <location>
        <begin position="26"/>
        <end position="83"/>
    </location>
</feature>
<dbReference type="PROSITE" id="PS51674">
    <property type="entry name" value="4FE4S_WBL"/>
    <property type="match status" value="1"/>
</dbReference>